<evidence type="ECO:0000259" key="5">
    <source>
        <dbReference type="Pfam" id="PF03537"/>
    </source>
</evidence>
<dbReference type="OrthoDB" id="2108802at2759"/>
<keyword evidence="4" id="KW-0472">Membrane</keyword>
<evidence type="ECO:0000256" key="3">
    <source>
        <dbReference type="SAM" id="MobiDB-lite"/>
    </source>
</evidence>
<dbReference type="PANTHER" id="PTHR35273">
    <property type="entry name" value="ALPHA-1,4 POLYGALACTOSAMINIDASE, PUTATIVE (AFU_ORTHOLOGUE AFUA_3G07890)-RELATED"/>
    <property type="match status" value="1"/>
</dbReference>
<feature type="non-terminal residue" evidence="6">
    <location>
        <position position="1"/>
    </location>
</feature>
<evidence type="ECO:0000256" key="1">
    <source>
        <dbReference type="ARBA" id="ARBA00001255"/>
    </source>
</evidence>
<dbReference type="STRING" id="5539.A0A3E2H130"/>
<dbReference type="InterPro" id="IPR013785">
    <property type="entry name" value="Aldolase_TIM"/>
</dbReference>
<feature type="non-terminal residue" evidence="6">
    <location>
        <position position="328"/>
    </location>
</feature>
<protein>
    <recommendedName>
        <fullName evidence="2">alpha-galactosidase</fullName>
        <ecNumber evidence="2">3.2.1.22</ecNumber>
    </recommendedName>
</protein>
<dbReference type="SUPFAM" id="SSF51445">
    <property type="entry name" value="(Trans)glycosidases"/>
    <property type="match status" value="1"/>
</dbReference>
<organism evidence="6 7">
    <name type="scientific">Scytalidium lignicola</name>
    <name type="common">Hyphomycete</name>
    <dbReference type="NCBI Taxonomy" id="5539"/>
    <lineage>
        <taxon>Eukaryota</taxon>
        <taxon>Fungi</taxon>
        <taxon>Dikarya</taxon>
        <taxon>Ascomycota</taxon>
        <taxon>Pezizomycotina</taxon>
        <taxon>Leotiomycetes</taxon>
        <taxon>Leotiomycetes incertae sedis</taxon>
        <taxon>Scytalidium</taxon>
    </lineage>
</organism>
<keyword evidence="4" id="KW-1133">Transmembrane helix</keyword>
<dbReference type="Pfam" id="PF03537">
    <property type="entry name" value="Glyco_hydro_114"/>
    <property type="match status" value="1"/>
</dbReference>
<sequence>MSPSWISHPPQNYNGKHSDVTDFQSKSWFSRRRFWIFLCAVLLILAIALGVGLGVGLNHSGSSSSSSAGNPPPTVPPVTNNTNATTGTFWKPTVGASWQIVLDYALNDTSDVASVYDIDLFDNPASTITALHALNRSVICYFSAGSYEDFRPDSDQFKPSDYGKELDGWPGEYWLNTNSSNVRRIMSDRLAQASQKGCDGVDPDNVDGYDNDNGLGLTTADAVNYLTFLATEAHHLNMSIGLKNAGEVVNQTINIMQWEVNEQCVQYQECDLFQPFIQAGKPVFHVEYPSSAPRISSSTKTKYCDDASAAGFSSIIKNLDLDNWVDPC</sequence>
<gene>
    <name evidence="6" type="ORF">B7463_g9238</name>
</gene>
<feature type="transmembrane region" description="Helical" evidence="4">
    <location>
        <begin position="34"/>
        <end position="57"/>
    </location>
</feature>
<reference evidence="6 7" key="1">
    <citation type="submission" date="2018-05" db="EMBL/GenBank/DDBJ databases">
        <title>Draft genome sequence of Scytalidium lignicola DSM 105466, a ubiquitous saprotrophic fungus.</title>
        <authorList>
            <person name="Buettner E."/>
            <person name="Gebauer A.M."/>
            <person name="Hofrichter M."/>
            <person name="Liers C."/>
            <person name="Kellner H."/>
        </authorList>
    </citation>
    <scope>NUCLEOTIDE SEQUENCE [LARGE SCALE GENOMIC DNA]</scope>
    <source>
        <strain evidence="6 7">DSM 105466</strain>
    </source>
</reference>
<evidence type="ECO:0000313" key="6">
    <source>
        <dbReference type="EMBL" id="RFU27106.1"/>
    </source>
</evidence>
<dbReference type="EMBL" id="NCSJ02000223">
    <property type="protein sequence ID" value="RFU27106.1"/>
    <property type="molecule type" value="Genomic_DNA"/>
</dbReference>
<comment type="caution">
    <text evidence="6">The sequence shown here is derived from an EMBL/GenBank/DDBJ whole genome shotgun (WGS) entry which is preliminary data.</text>
</comment>
<dbReference type="GO" id="GO:0004557">
    <property type="term" value="F:alpha-galactosidase activity"/>
    <property type="evidence" value="ECO:0007669"/>
    <property type="project" value="UniProtKB-EC"/>
</dbReference>
<dbReference type="PANTHER" id="PTHR35273:SF2">
    <property type="entry name" value="ALPHA-GALACTOSIDASE"/>
    <property type="match status" value="1"/>
</dbReference>
<feature type="domain" description="Glycoside-hydrolase family GH114 TIM-barrel" evidence="5">
    <location>
        <begin position="97"/>
        <end position="324"/>
    </location>
</feature>
<comment type="catalytic activity">
    <reaction evidence="1">
        <text>Hydrolysis of terminal, non-reducing alpha-D-galactose residues in alpha-D-galactosides, including galactose oligosaccharides, galactomannans and galactolipids.</text>
        <dbReference type="EC" id="3.2.1.22"/>
    </reaction>
</comment>
<dbReference type="Proteomes" id="UP000258309">
    <property type="component" value="Unassembled WGS sequence"/>
</dbReference>
<name>A0A3E2H130_SCYLI</name>
<dbReference type="AlphaFoldDB" id="A0A3E2H130"/>
<evidence type="ECO:0000256" key="4">
    <source>
        <dbReference type="SAM" id="Phobius"/>
    </source>
</evidence>
<evidence type="ECO:0000313" key="7">
    <source>
        <dbReference type="Proteomes" id="UP000258309"/>
    </source>
</evidence>
<dbReference type="OMA" id="EYSECET"/>
<proteinExistence type="predicted"/>
<dbReference type="InterPro" id="IPR004352">
    <property type="entry name" value="GH114_TIM-barrel"/>
</dbReference>
<dbReference type="Gene3D" id="3.20.20.70">
    <property type="entry name" value="Aldolase class I"/>
    <property type="match status" value="1"/>
</dbReference>
<keyword evidence="7" id="KW-1185">Reference proteome</keyword>
<feature type="region of interest" description="Disordered" evidence="3">
    <location>
        <begin position="62"/>
        <end position="83"/>
    </location>
</feature>
<evidence type="ECO:0000256" key="2">
    <source>
        <dbReference type="ARBA" id="ARBA00012755"/>
    </source>
</evidence>
<accession>A0A3E2H130</accession>
<dbReference type="EC" id="3.2.1.22" evidence="2"/>
<keyword evidence="4" id="KW-0812">Transmembrane</keyword>
<dbReference type="InterPro" id="IPR017853">
    <property type="entry name" value="GH"/>
</dbReference>